<feature type="region of interest" description="Disordered" evidence="1">
    <location>
        <begin position="235"/>
        <end position="284"/>
    </location>
</feature>
<dbReference type="EMBL" id="BT069279">
    <property type="protein sequence ID" value="ACN36176.1"/>
    <property type="molecule type" value="mRNA"/>
</dbReference>
<name>C0PKX3_MAIZE</name>
<evidence type="ECO:0000313" key="2">
    <source>
        <dbReference type="EMBL" id="ACN35839.1"/>
    </source>
</evidence>
<reference evidence="2" key="1">
    <citation type="journal article" date="2009" name="PLoS Genet.">
        <title>Sequencing, mapping, and analysis of 27,455 maize full-length cDNAs.</title>
        <authorList>
            <person name="Soderlund C."/>
            <person name="Descour A."/>
            <person name="Kudrna D."/>
            <person name="Bomhoff M."/>
            <person name="Boyd L."/>
            <person name="Currie J."/>
            <person name="Angelova A."/>
            <person name="Collura K."/>
            <person name="Wissotski M."/>
            <person name="Ashley E."/>
            <person name="Morrow D."/>
            <person name="Fernandes J."/>
            <person name="Walbot V."/>
            <person name="Yu Y."/>
        </authorList>
    </citation>
    <scope>NUCLEOTIDE SEQUENCE</scope>
    <source>
        <strain evidence="2">B73</strain>
    </source>
</reference>
<dbReference type="EMBL" id="BT068942">
    <property type="protein sequence ID" value="ACN35839.1"/>
    <property type="molecule type" value="mRNA"/>
</dbReference>
<organism evidence="2">
    <name type="scientific">Zea mays</name>
    <name type="common">Maize</name>
    <dbReference type="NCBI Taxonomy" id="4577"/>
    <lineage>
        <taxon>Eukaryota</taxon>
        <taxon>Viridiplantae</taxon>
        <taxon>Streptophyta</taxon>
        <taxon>Embryophyta</taxon>
        <taxon>Tracheophyta</taxon>
        <taxon>Spermatophyta</taxon>
        <taxon>Magnoliopsida</taxon>
        <taxon>Liliopsida</taxon>
        <taxon>Poales</taxon>
        <taxon>Poaceae</taxon>
        <taxon>PACMAD clade</taxon>
        <taxon>Panicoideae</taxon>
        <taxon>Andropogonodae</taxon>
        <taxon>Andropogoneae</taxon>
        <taxon>Tripsacinae</taxon>
        <taxon>Zea</taxon>
    </lineage>
</organism>
<feature type="region of interest" description="Disordered" evidence="1">
    <location>
        <begin position="151"/>
        <end position="189"/>
    </location>
</feature>
<accession>C0PKX3</accession>
<sequence length="284" mass="30458">MIMGGGIIGIGTGPRLAGRVVQAVSQRHGGVDEADGIVEAHEPFDAGVAVAFVAVGLGPVGCEGRHHGWRRQMGDEVLRCLRWELKRRQLVDLVLRGVEQPVHHLARLAEAQPVLEVVELYRRRHGQPHAPVAQPLDRPHLAVPVLAAEDPRHAHDPGLRRRRPVPGARQHGTLRDGPGRGRRPLGLGAPGPQVFIGEVAAYHLLLSTHDHTHTSIIKLPAQLSSEIDQIASTMAPSPTTADESKNGMAQLAGRPDAARVGGVRPAGDSARSEGGALDRYQEME</sequence>
<reference evidence="2" key="2">
    <citation type="submission" date="2012-06" db="EMBL/GenBank/DDBJ databases">
        <authorList>
            <person name="Yu Y."/>
            <person name="Currie J."/>
            <person name="Lomeli R."/>
            <person name="Angelova A."/>
            <person name="Collura K."/>
            <person name="Wissotski M."/>
            <person name="Campos D."/>
            <person name="Kudrna D."/>
            <person name="Golser W."/>
            <person name="Ashely E."/>
            <person name="Descour A."/>
            <person name="Fernandes J."/>
            <person name="Soderlund C."/>
            <person name="Walbot V."/>
        </authorList>
    </citation>
    <scope>NUCLEOTIDE SEQUENCE</scope>
    <source>
        <strain evidence="2">B73</strain>
    </source>
</reference>
<protein>
    <submittedName>
        <fullName evidence="2">Uncharacterized protein</fullName>
    </submittedName>
</protein>
<proteinExistence type="evidence at transcript level"/>
<evidence type="ECO:0000256" key="1">
    <source>
        <dbReference type="SAM" id="MobiDB-lite"/>
    </source>
</evidence>
<dbReference type="AlphaFoldDB" id="C0PKX3"/>